<keyword evidence="3" id="KW-0276">Fatty acid metabolism</keyword>
<dbReference type="PANTHER" id="PTHR43272:SF32">
    <property type="entry name" value="AMP-DEPENDENT SYNTHETASE_LIGASE DOMAIN-CONTAINING PROTEIN"/>
    <property type="match status" value="1"/>
</dbReference>
<dbReference type="PROSITE" id="PS00455">
    <property type="entry name" value="AMP_BINDING"/>
    <property type="match status" value="1"/>
</dbReference>
<dbReference type="CDD" id="cd05907">
    <property type="entry name" value="VL_LC_FACS_like"/>
    <property type="match status" value="1"/>
</dbReference>
<evidence type="ECO:0000256" key="2">
    <source>
        <dbReference type="ARBA" id="ARBA00022598"/>
    </source>
</evidence>
<dbReference type="InterPro" id="IPR020845">
    <property type="entry name" value="AMP-binding_CS"/>
</dbReference>
<evidence type="ECO:0000313" key="7">
    <source>
        <dbReference type="EMBL" id="GAA2435330.1"/>
    </source>
</evidence>
<name>A0ABP5WWK5_9ACTN</name>
<accession>A0ABP5WWK5</accession>
<reference evidence="8" key="1">
    <citation type="journal article" date="2019" name="Int. J. Syst. Evol. Microbiol.">
        <title>The Global Catalogue of Microorganisms (GCM) 10K type strain sequencing project: providing services to taxonomists for standard genome sequencing and annotation.</title>
        <authorList>
            <consortium name="The Broad Institute Genomics Platform"/>
            <consortium name="The Broad Institute Genome Sequencing Center for Infectious Disease"/>
            <person name="Wu L."/>
            <person name="Ma J."/>
        </authorList>
    </citation>
    <scope>NUCLEOTIDE SEQUENCE [LARGE SCALE GENOMIC DNA]</scope>
    <source>
        <strain evidence="8">JCM 6305</strain>
    </source>
</reference>
<evidence type="ECO:0000256" key="3">
    <source>
        <dbReference type="ARBA" id="ARBA00022832"/>
    </source>
</evidence>
<evidence type="ECO:0000256" key="5">
    <source>
        <dbReference type="ARBA" id="ARBA00032875"/>
    </source>
</evidence>
<dbReference type="InterPro" id="IPR000873">
    <property type="entry name" value="AMP-dep_synth/lig_dom"/>
</dbReference>
<gene>
    <name evidence="7" type="ORF">GCM10010405_18020</name>
</gene>
<protein>
    <recommendedName>
        <fullName evidence="5">Acyl-CoA synthetase</fullName>
    </recommendedName>
</protein>
<evidence type="ECO:0000256" key="4">
    <source>
        <dbReference type="ARBA" id="ARBA00023098"/>
    </source>
</evidence>
<dbReference type="InterPro" id="IPR042099">
    <property type="entry name" value="ANL_N_sf"/>
</dbReference>
<dbReference type="Proteomes" id="UP001501638">
    <property type="component" value="Unassembled WGS sequence"/>
</dbReference>
<dbReference type="SUPFAM" id="SSF56801">
    <property type="entry name" value="Acetyl-CoA synthetase-like"/>
    <property type="match status" value="1"/>
</dbReference>
<evidence type="ECO:0000256" key="1">
    <source>
        <dbReference type="ARBA" id="ARBA00006432"/>
    </source>
</evidence>
<comment type="caution">
    <text evidence="7">The sequence shown here is derived from an EMBL/GenBank/DDBJ whole genome shotgun (WGS) entry which is preliminary data.</text>
</comment>
<dbReference type="Pfam" id="PF23562">
    <property type="entry name" value="AMP-binding_C_3"/>
    <property type="match status" value="1"/>
</dbReference>
<sequence>MRDFSLPPLVEPMRAGGLADSVYDRAEREPGFAQLARRDGPGDEWTTVTASAFRDEVLALAKGLLADGVRFGDRVAVMARTRYEWTLFGYALWSIGAQVVPVYPTSSPEQVRWILSDARVVAIVVEHEDHAMTVGAVCDAAPSLQRIWQLDTGCIRHLVEQGREVPDDLVDGHRRAVTPRTVATVTYTSGTTGRPKGCVITHANLAAECDILFAGWSDILAEPGERPSILAFLPLSHVYGLMVQVFCIRCGVLLGHQPDITPTELLPALASFRPTFVFAVPYVFEKIFRKARQVAVEAGKGDLFDRAADVAVRYAEAVERRDLGEGSGPGAGLRASHAFFDRLVYRKLRAVLGGRVRYAVSGGSTLRRELGLVFAGAGVTVYDGYGLTETTAAVTGQPLGRVRYGTVGRPLPGHAVHIARDGEIWVRGDVVFAGYLDDPEATGAVLRDGWFATGDVGCLDDEGYLVITGRKKDIIITSGGKSVAPQVLEERVRAHPLVSQCLVVGDNRPYVAALITLDPEALEHWSRLNDENPSDPRGALRNEELCAEIQRAVSMANNAVSRAESIRAFRILPAEFSMEQGLVTPSLKMRRAAIVKMYAAEIEELYTS</sequence>
<comment type="similarity">
    <text evidence="1">Belongs to the ATP-dependent AMP-binding enzyme family.</text>
</comment>
<evidence type="ECO:0000259" key="6">
    <source>
        <dbReference type="Pfam" id="PF00501"/>
    </source>
</evidence>
<dbReference type="Gene3D" id="3.40.50.12780">
    <property type="entry name" value="N-terminal domain of ligase-like"/>
    <property type="match status" value="1"/>
</dbReference>
<evidence type="ECO:0000313" key="8">
    <source>
        <dbReference type="Proteomes" id="UP001501638"/>
    </source>
</evidence>
<dbReference type="PANTHER" id="PTHR43272">
    <property type="entry name" value="LONG-CHAIN-FATTY-ACID--COA LIGASE"/>
    <property type="match status" value="1"/>
</dbReference>
<keyword evidence="8" id="KW-1185">Reference proteome</keyword>
<keyword evidence="2" id="KW-0436">Ligase</keyword>
<keyword evidence="4" id="KW-0443">Lipid metabolism</keyword>
<dbReference type="Pfam" id="PF00501">
    <property type="entry name" value="AMP-binding"/>
    <property type="match status" value="1"/>
</dbReference>
<feature type="domain" description="AMP-dependent synthetase/ligase" evidence="6">
    <location>
        <begin position="25"/>
        <end position="436"/>
    </location>
</feature>
<organism evidence="7 8">
    <name type="scientific">Streptomyces macrosporus</name>
    <dbReference type="NCBI Taxonomy" id="44032"/>
    <lineage>
        <taxon>Bacteria</taxon>
        <taxon>Bacillati</taxon>
        <taxon>Actinomycetota</taxon>
        <taxon>Actinomycetes</taxon>
        <taxon>Kitasatosporales</taxon>
        <taxon>Streptomycetaceae</taxon>
        <taxon>Streptomyces</taxon>
    </lineage>
</organism>
<proteinExistence type="inferred from homology"/>
<dbReference type="EMBL" id="BAAASZ010000017">
    <property type="protein sequence ID" value="GAA2435330.1"/>
    <property type="molecule type" value="Genomic_DNA"/>
</dbReference>